<gene>
    <name evidence="4" type="ORF">FHW18_005395</name>
</gene>
<dbReference type="FunFam" id="3.90.226.10:FF:000009">
    <property type="entry name" value="Carnitinyl-CoA dehydratase"/>
    <property type="match status" value="1"/>
</dbReference>
<dbReference type="InterPro" id="IPR001753">
    <property type="entry name" value="Enoyl-CoA_hydra/iso"/>
</dbReference>
<dbReference type="GO" id="GO:0004300">
    <property type="term" value="F:enoyl-CoA hydratase activity"/>
    <property type="evidence" value="ECO:0007669"/>
    <property type="project" value="UniProtKB-EC"/>
</dbReference>
<dbReference type="EMBL" id="JACBYR010000003">
    <property type="protein sequence ID" value="NYE86076.1"/>
    <property type="molecule type" value="Genomic_DNA"/>
</dbReference>
<dbReference type="RefSeq" id="WP_179590748.1">
    <property type="nucleotide sequence ID" value="NZ_JACBYR010000003.1"/>
</dbReference>
<feature type="region of interest" description="Disordered" evidence="3">
    <location>
        <begin position="246"/>
        <end position="282"/>
    </location>
</feature>
<comment type="similarity">
    <text evidence="1">Belongs to the enoyl-CoA hydratase/isomerase family.</text>
</comment>
<evidence type="ECO:0000313" key="4">
    <source>
        <dbReference type="EMBL" id="NYE86076.1"/>
    </source>
</evidence>
<dbReference type="Proteomes" id="UP000542125">
    <property type="component" value="Unassembled WGS sequence"/>
</dbReference>
<dbReference type="EC" id="4.2.1.17" evidence="4"/>
<comment type="caution">
    <text evidence="4">The sequence shown here is derived from an EMBL/GenBank/DDBJ whole genome shotgun (WGS) entry which is preliminary data.</text>
</comment>
<proteinExistence type="inferred from homology"/>
<evidence type="ECO:0000313" key="5">
    <source>
        <dbReference type="Proteomes" id="UP000542125"/>
    </source>
</evidence>
<dbReference type="PANTHER" id="PTHR11941:SF54">
    <property type="entry name" value="ENOYL-COA HYDRATASE, MITOCHONDRIAL"/>
    <property type="match status" value="1"/>
</dbReference>
<dbReference type="GO" id="GO:0006635">
    <property type="term" value="P:fatty acid beta-oxidation"/>
    <property type="evidence" value="ECO:0007669"/>
    <property type="project" value="TreeGrafter"/>
</dbReference>
<feature type="compositionally biased region" description="Polar residues" evidence="3">
    <location>
        <begin position="246"/>
        <end position="258"/>
    </location>
</feature>
<dbReference type="PANTHER" id="PTHR11941">
    <property type="entry name" value="ENOYL-COA HYDRATASE-RELATED"/>
    <property type="match status" value="1"/>
</dbReference>
<dbReference type="CDD" id="cd06558">
    <property type="entry name" value="crotonase-like"/>
    <property type="match status" value="1"/>
</dbReference>
<protein>
    <submittedName>
        <fullName evidence="4">Enoyl-CoA hydratase</fullName>
        <ecNumber evidence="4">4.2.1.17</ecNumber>
    </submittedName>
</protein>
<accession>A0A7Y9IZY7</accession>
<name>A0A7Y9IZY7_9BURK</name>
<evidence type="ECO:0000256" key="1">
    <source>
        <dbReference type="ARBA" id="ARBA00005254"/>
    </source>
</evidence>
<reference evidence="4 5" key="1">
    <citation type="submission" date="2020-07" db="EMBL/GenBank/DDBJ databases">
        <title>Genomic Encyclopedia of Type Strains, Phase IV (KMG-V): Genome sequencing to study the core and pangenomes of soil and plant-associated prokaryotes.</title>
        <authorList>
            <person name="Whitman W."/>
        </authorList>
    </citation>
    <scope>NUCLEOTIDE SEQUENCE [LARGE SCALE GENOMIC DNA]</scope>
    <source>
        <strain evidence="4 5">SAS40</strain>
    </source>
</reference>
<dbReference type="SUPFAM" id="SSF52096">
    <property type="entry name" value="ClpP/crotonase"/>
    <property type="match status" value="1"/>
</dbReference>
<dbReference type="AlphaFoldDB" id="A0A7Y9IZY7"/>
<evidence type="ECO:0000256" key="2">
    <source>
        <dbReference type="ARBA" id="ARBA00023239"/>
    </source>
</evidence>
<keyword evidence="2 4" id="KW-0456">Lyase</keyword>
<dbReference type="Gene3D" id="3.90.226.10">
    <property type="entry name" value="2-enoyl-CoA Hydratase, Chain A, domain 1"/>
    <property type="match status" value="1"/>
</dbReference>
<organism evidence="4 5">
    <name type="scientific">Pigmentiphaga litoralis</name>
    <dbReference type="NCBI Taxonomy" id="516702"/>
    <lineage>
        <taxon>Bacteria</taxon>
        <taxon>Pseudomonadati</taxon>
        <taxon>Pseudomonadota</taxon>
        <taxon>Betaproteobacteria</taxon>
        <taxon>Burkholderiales</taxon>
        <taxon>Alcaligenaceae</taxon>
        <taxon>Pigmentiphaga</taxon>
    </lineage>
</organism>
<keyword evidence="5" id="KW-1185">Reference proteome</keyword>
<dbReference type="Pfam" id="PF00378">
    <property type="entry name" value="ECH_1"/>
    <property type="match status" value="1"/>
</dbReference>
<evidence type="ECO:0000256" key="3">
    <source>
        <dbReference type="SAM" id="MobiDB-lite"/>
    </source>
</evidence>
<sequence>MAYDFTTITLDVSNHVATLTLNRPESRNALNSRMCVELVQAAERLAADPDAHVVLIRGAGPVFCAGADLKERKDMSTEEITARRVRGFTAYAAIERLPQPVIAVVHGAAFGSGCEIAGASDFILASTEARFKYPEVGWGTIGATQRLPRIVGVRMAKELLFTGRVVDAQEALTLGMVNHVYSVEELPVRAAEMAAQIAAAAPLTVRLTKRCVDQGVETTREGAMAVEMLAIEENLRHTDWKKAISSFGSSGANTSRDAATSPAANPGSDGARSTDRPAGAQS</sequence>
<dbReference type="InterPro" id="IPR029045">
    <property type="entry name" value="ClpP/crotonase-like_dom_sf"/>
</dbReference>